<dbReference type="PANTHER" id="PTHR35658">
    <property type="entry name" value="RCG58666, ISOFORM CRA_A"/>
    <property type="match status" value="1"/>
</dbReference>
<sequence length="213" mass="23610">NLPPRFSCQILEKYLTEIWTPHLKLLCHSITHCCFIGYNLRNCSCYTLVRDCEEALANSQCRCYTDRRSALPHARIREHGLTLLNMSMVDHLCLSFCGIKPIGTQNLALLRTLRIHNAAPEVPFPIQEISISPAAGLTVEFKALSFDFSSSIHVTILDTAALNGLSTLKTYSIVGPTDVVNTTNCNLSSSLSFPLPLSFPSSCLSNLLITFVY</sequence>
<reference evidence="1" key="1">
    <citation type="submission" date="2021-04" db="EMBL/GenBank/DDBJ databases">
        <authorList>
            <consortium name="Wellcome Sanger Institute Data Sharing"/>
        </authorList>
    </citation>
    <scope>NUCLEOTIDE SEQUENCE [LARGE SCALE GENOMIC DNA]</scope>
</reference>
<reference evidence="1" key="3">
    <citation type="submission" date="2025-09" db="UniProtKB">
        <authorList>
            <consortium name="Ensembl"/>
        </authorList>
    </citation>
    <scope>IDENTIFICATION</scope>
</reference>
<dbReference type="Ensembl" id="ENSATET00000071002.1">
    <property type="protein sequence ID" value="ENSATEP00000068394.1"/>
    <property type="gene ID" value="ENSATEG00000004886.3"/>
</dbReference>
<dbReference type="AlphaFoldDB" id="A0A7N6BWG5"/>
<dbReference type="PANTHER" id="PTHR35658:SF1">
    <property type="entry name" value="CHROMOSOME 21 OPEN READING FRAME 62"/>
    <property type="match status" value="1"/>
</dbReference>
<proteinExistence type="predicted"/>
<dbReference type="Pfam" id="PF15137">
    <property type="entry name" value="ECPIP"/>
    <property type="match status" value="1"/>
</dbReference>
<keyword evidence="2" id="KW-1185">Reference proteome</keyword>
<accession>A0A7N6BWG5</accession>
<evidence type="ECO:0000313" key="1">
    <source>
        <dbReference type="Ensembl" id="ENSATEP00000068394.1"/>
    </source>
</evidence>
<dbReference type="OrthoDB" id="8434774at2759"/>
<dbReference type="InParanoid" id="A0A7N6BWG5"/>
<dbReference type="GeneTree" id="ENSGT00390000016499"/>
<dbReference type="InterPro" id="IPR029250">
    <property type="entry name" value="ECPIP"/>
</dbReference>
<evidence type="ECO:0000313" key="2">
    <source>
        <dbReference type="Proteomes" id="UP000265040"/>
    </source>
</evidence>
<protein>
    <submittedName>
        <fullName evidence="1">Uncharacterized protein</fullName>
    </submittedName>
</protein>
<dbReference type="Proteomes" id="UP000265040">
    <property type="component" value="Chromosome 21"/>
</dbReference>
<gene>
    <name evidence="1" type="primary">C21orf62</name>
</gene>
<name>A0A7N6BWG5_ANATE</name>
<organism evidence="1 2">
    <name type="scientific">Anabas testudineus</name>
    <name type="common">Climbing perch</name>
    <name type="synonym">Anthias testudineus</name>
    <dbReference type="NCBI Taxonomy" id="64144"/>
    <lineage>
        <taxon>Eukaryota</taxon>
        <taxon>Metazoa</taxon>
        <taxon>Chordata</taxon>
        <taxon>Craniata</taxon>
        <taxon>Vertebrata</taxon>
        <taxon>Euteleostomi</taxon>
        <taxon>Actinopterygii</taxon>
        <taxon>Neopterygii</taxon>
        <taxon>Teleostei</taxon>
        <taxon>Neoteleostei</taxon>
        <taxon>Acanthomorphata</taxon>
        <taxon>Anabantaria</taxon>
        <taxon>Anabantiformes</taxon>
        <taxon>Anabantoidei</taxon>
        <taxon>Anabantidae</taxon>
        <taxon>Anabas</taxon>
    </lineage>
</organism>
<reference evidence="1" key="2">
    <citation type="submission" date="2025-08" db="UniProtKB">
        <authorList>
            <consortium name="Ensembl"/>
        </authorList>
    </citation>
    <scope>IDENTIFICATION</scope>
</reference>